<dbReference type="KEGG" id="mgot:MgSA37_02998"/>
<protein>
    <submittedName>
        <fullName evidence="1">Uncharacterized protein</fullName>
    </submittedName>
</protein>
<proteinExistence type="predicted"/>
<gene>
    <name evidence="1" type="ORF">MgSA37_02998</name>
</gene>
<accession>A0A110AZW7</accession>
<sequence length="180" mass="19836">MENPATLPSPSVERCYACAKEVANADVYCNNCGYPLKGTEWDQKKFIGKQNEVDINLPEFQKRLTHAANSFYYLAGAFIVYGLFYFFIKMDDPGVLSFVLPNFILAIVFLVLGAYSKIKPLACIVSGLCLYIIVLVLNAVGNPASIASGIILKIIIIGYLVKGIKSALEIEKIKKENNIS</sequence>
<evidence type="ECO:0000313" key="2">
    <source>
        <dbReference type="Proteomes" id="UP000218263"/>
    </source>
</evidence>
<evidence type="ECO:0000313" key="1">
    <source>
        <dbReference type="EMBL" id="BAU54820.1"/>
    </source>
</evidence>
<dbReference type="EMBL" id="AP017313">
    <property type="protein sequence ID" value="BAU54820.1"/>
    <property type="molecule type" value="Genomic_DNA"/>
</dbReference>
<organism evidence="1 2">
    <name type="scientific">Mucilaginibacter gotjawali</name>
    <dbReference type="NCBI Taxonomy" id="1550579"/>
    <lineage>
        <taxon>Bacteria</taxon>
        <taxon>Pseudomonadati</taxon>
        <taxon>Bacteroidota</taxon>
        <taxon>Sphingobacteriia</taxon>
        <taxon>Sphingobacteriales</taxon>
        <taxon>Sphingobacteriaceae</taxon>
        <taxon>Mucilaginibacter</taxon>
    </lineage>
</organism>
<reference evidence="1 2" key="1">
    <citation type="submission" date="2015-12" db="EMBL/GenBank/DDBJ databases">
        <title>Genome sequence of Mucilaginibacter gotjawali.</title>
        <authorList>
            <person name="Lee J.S."/>
            <person name="Lee K.C."/>
            <person name="Kim K.K."/>
            <person name="Lee B.W."/>
        </authorList>
    </citation>
    <scope>NUCLEOTIDE SEQUENCE [LARGE SCALE GENOMIC DNA]</scope>
    <source>
        <strain evidence="1 2">SA3-7</strain>
    </source>
</reference>
<dbReference type="AlphaFoldDB" id="A0A110AZW7"/>
<dbReference type="RefSeq" id="WP_096352904.1">
    <property type="nucleotide sequence ID" value="NZ_AP017313.1"/>
</dbReference>
<dbReference type="Proteomes" id="UP000218263">
    <property type="component" value="Chromosome"/>
</dbReference>
<dbReference type="OrthoDB" id="1448908at2"/>
<keyword evidence="2" id="KW-1185">Reference proteome</keyword>
<name>A0A110AZW7_9SPHI</name>